<keyword evidence="3" id="KW-1185">Reference proteome</keyword>
<protein>
    <submittedName>
        <fullName evidence="2">Uncharacterized protein</fullName>
    </submittedName>
</protein>
<keyword evidence="1" id="KW-0812">Transmembrane</keyword>
<dbReference type="Proteomes" id="UP001420932">
    <property type="component" value="Unassembled WGS sequence"/>
</dbReference>
<evidence type="ECO:0000313" key="2">
    <source>
        <dbReference type="EMBL" id="KAK9108243.1"/>
    </source>
</evidence>
<evidence type="ECO:0000256" key="1">
    <source>
        <dbReference type="SAM" id="Phobius"/>
    </source>
</evidence>
<gene>
    <name evidence="2" type="ORF">Syun_024254</name>
</gene>
<feature type="transmembrane region" description="Helical" evidence="1">
    <location>
        <begin position="37"/>
        <end position="60"/>
    </location>
</feature>
<feature type="transmembrane region" description="Helical" evidence="1">
    <location>
        <begin position="66"/>
        <end position="85"/>
    </location>
</feature>
<keyword evidence="1" id="KW-0472">Membrane</keyword>
<reference evidence="2 3" key="1">
    <citation type="submission" date="2024-01" db="EMBL/GenBank/DDBJ databases">
        <title>Genome assemblies of Stephania.</title>
        <authorList>
            <person name="Yang L."/>
        </authorList>
    </citation>
    <scope>NUCLEOTIDE SEQUENCE [LARGE SCALE GENOMIC DNA]</scope>
    <source>
        <strain evidence="2">YNDBR</strain>
        <tissue evidence="2">Leaf</tissue>
    </source>
</reference>
<dbReference type="EMBL" id="JBBNAF010000010">
    <property type="protein sequence ID" value="KAK9108243.1"/>
    <property type="molecule type" value="Genomic_DNA"/>
</dbReference>
<comment type="caution">
    <text evidence="2">The sequence shown here is derived from an EMBL/GenBank/DDBJ whole genome shotgun (WGS) entry which is preliminary data.</text>
</comment>
<sequence>MKSIEIRHRFPSERLKMDIQISGMQEQEIKEMSATQFYTIITGLTTLNVWFMAASVALSLKGVARAIPTLGVVGFTLTPILMILFHFRRSNNVCKSLFPWGLSIAACLAFISVILTTLKIFSAI</sequence>
<accession>A0AAP0I417</accession>
<keyword evidence="1" id="KW-1133">Transmembrane helix</keyword>
<evidence type="ECO:0000313" key="3">
    <source>
        <dbReference type="Proteomes" id="UP001420932"/>
    </source>
</evidence>
<proteinExistence type="predicted"/>
<organism evidence="2 3">
    <name type="scientific">Stephania yunnanensis</name>
    <dbReference type="NCBI Taxonomy" id="152371"/>
    <lineage>
        <taxon>Eukaryota</taxon>
        <taxon>Viridiplantae</taxon>
        <taxon>Streptophyta</taxon>
        <taxon>Embryophyta</taxon>
        <taxon>Tracheophyta</taxon>
        <taxon>Spermatophyta</taxon>
        <taxon>Magnoliopsida</taxon>
        <taxon>Ranunculales</taxon>
        <taxon>Menispermaceae</taxon>
        <taxon>Menispermoideae</taxon>
        <taxon>Cissampelideae</taxon>
        <taxon>Stephania</taxon>
    </lineage>
</organism>
<dbReference type="AlphaFoldDB" id="A0AAP0I417"/>
<name>A0AAP0I417_9MAGN</name>
<feature type="transmembrane region" description="Helical" evidence="1">
    <location>
        <begin position="97"/>
        <end position="121"/>
    </location>
</feature>